<comment type="similarity">
    <text evidence="1 3">Belongs to the UPF0319 family.</text>
</comment>
<dbReference type="NCBIfam" id="NF002516">
    <property type="entry name" value="PRK01904.1"/>
    <property type="match status" value="1"/>
</dbReference>
<dbReference type="HAMAP" id="MF_00789">
    <property type="entry name" value="UPF0319"/>
    <property type="match status" value="1"/>
</dbReference>
<keyword evidence="2 3" id="KW-0732">Signal</keyword>
<protein>
    <recommendedName>
        <fullName evidence="3">UPF0319 protein HMPREF0621_1209</fullName>
    </recommendedName>
</protein>
<organism evidence="4 5">
    <name type="scientific">Pasteurella dagmatis ATCC 43325</name>
    <dbReference type="NCBI Taxonomy" id="667128"/>
    <lineage>
        <taxon>Bacteria</taxon>
        <taxon>Pseudomonadati</taxon>
        <taxon>Pseudomonadota</taxon>
        <taxon>Gammaproteobacteria</taxon>
        <taxon>Pasteurellales</taxon>
        <taxon>Pasteurellaceae</taxon>
        <taxon>Pasteurella</taxon>
    </lineage>
</organism>
<feature type="chain" id="PRO_5009008879" description="UPF0319 protein HMPREF0621_1209" evidence="3">
    <location>
        <begin position="37"/>
        <end position="233"/>
    </location>
</feature>
<evidence type="ECO:0000313" key="4">
    <source>
        <dbReference type="EMBL" id="EEX50138.1"/>
    </source>
</evidence>
<dbReference type="AlphaFoldDB" id="C9PQL6"/>
<evidence type="ECO:0000256" key="1">
    <source>
        <dbReference type="ARBA" id="ARBA00008490"/>
    </source>
</evidence>
<evidence type="ECO:0000256" key="2">
    <source>
        <dbReference type="ARBA" id="ARBA00022729"/>
    </source>
</evidence>
<dbReference type="InterPro" id="IPR018635">
    <property type="entry name" value="UPF0319"/>
</dbReference>
<name>C9PQL6_9PAST</name>
<dbReference type="HOGENOM" id="CLU_073782_2_0_6"/>
<feature type="signal peptide" evidence="3">
    <location>
        <begin position="1"/>
        <end position="36"/>
    </location>
</feature>
<reference evidence="4 5" key="1">
    <citation type="submission" date="2009-10" db="EMBL/GenBank/DDBJ databases">
        <authorList>
            <person name="Muzny D."/>
            <person name="Qin X."/>
            <person name="Deng J."/>
            <person name="Jiang H."/>
            <person name="Liu Y."/>
            <person name="Qu J."/>
            <person name="Song X.-Z."/>
            <person name="Zhang L."/>
            <person name="Thornton R."/>
            <person name="Coyle M."/>
            <person name="Francisco L."/>
            <person name="Jackson L."/>
            <person name="Javaid M."/>
            <person name="Korchina V."/>
            <person name="Kovar C."/>
            <person name="Mata R."/>
            <person name="Mathew T."/>
            <person name="Ngo R."/>
            <person name="Nguyen L."/>
            <person name="Nguyen N."/>
            <person name="Okwuonu G."/>
            <person name="Ongeri F."/>
            <person name="Pham C."/>
            <person name="Simmons D."/>
            <person name="Wilczek-Boney K."/>
            <person name="Hale W."/>
            <person name="Jakkamsetti A."/>
            <person name="Pham P."/>
            <person name="Ruth R."/>
            <person name="San Lucas F."/>
            <person name="Warren J."/>
            <person name="Zhang J."/>
            <person name="Zhao Z."/>
            <person name="Zhou C."/>
            <person name="Zhu D."/>
            <person name="Lee S."/>
            <person name="Bess C."/>
            <person name="Blankenburg K."/>
            <person name="Forbes L."/>
            <person name="Fu Q."/>
            <person name="Gubbala S."/>
            <person name="Hirani K."/>
            <person name="Jayaseelan J.C."/>
            <person name="Lara F."/>
            <person name="Munidasa M."/>
            <person name="Palculict T."/>
            <person name="Patil S."/>
            <person name="Pu L.-L."/>
            <person name="Saada N."/>
            <person name="Tang L."/>
            <person name="Weissenberger G."/>
            <person name="Zhu Y."/>
            <person name="Hemphill L."/>
            <person name="Shang Y."/>
            <person name="Youmans B."/>
            <person name="Ayvaz T."/>
            <person name="Ross M."/>
            <person name="Santibanez J."/>
            <person name="Aqrawi P."/>
            <person name="Gross S."/>
            <person name="Joshi V."/>
            <person name="Fowler G."/>
            <person name="Nazareth L."/>
            <person name="Reid J."/>
            <person name="Worley K."/>
            <person name="Petrosino J."/>
            <person name="Highlander S."/>
            <person name="Gibbs R."/>
        </authorList>
    </citation>
    <scope>NUCLEOTIDE SEQUENCE [LARGE SCALE GENOMIC DNA]</scope>
    <source>
        <strain evidence="4 5">ATCC 43325</strain>
    </source>
</reference>
<evidence type="ECO:0000313" key="5">
    <source>
        <dbReference type="Proteomes" id="UP000005519"/>
    </source>
</evidence>
<comment type="caution">
    <text evidence="4">The sequence shown here is derived from an EMBL/GenBank/DDBJ whole genome shotgun (WGS) entry which is preliminary data.</text>
</comment>
<dbReference type="PANTHER" id="PTHR38108">
    <property type="entry name" value="UPF0319 PROTEIN YCCT"/>
    <property type="match status" value="1"/>
</dbReference>
<evidence type="ECO:0000256" key="3">
    <source>
        <dbReference type="HAMAP-Rule" id="MF_00789"/>
    </source>
</evidence>
<dbReference type="STRING" id="667128.HMPREF0621_1209"/>
<accession>C9PQL6</accession>
<proteinExistence type="inferred from homology"/>
<gene>
    <name evidence="4" type="ORF">HMPREF0621_1209</name>
</gene>
<dbReference type="EMBL" id="ACZR01000013">
    <property type="protein sequence ID" value="EEX50138.1"/>
    <property type="molecule type" value="Genomic_DNA"/>
</dbReference>
<sequence length="233" mass="25607" precursor="true">MLGFKLMFLTKLGVNMKFRFAALATAALLTSTASFAGVITSSSNIDFLAIDGQKASKSLLKETRSFNINDTQTHQVVVRVSEIVRSGSDRTLFESDPIVVTFQGSADDVVISAPRLETERDANAFKKSPIIHVKTVSGSEVPTKQEYLKQEGFLPVVNLIDNLSEYNSSDAPAAVKSFASTTMPAAIPGFSKAQKGKITVQGENVAEQMLQYWYQQADKETQIRFLNWAKNQK</sequence>
<dbReference type="Proteomes" id="UP000005519">
    <property type="component" value="Unassembled WGS sequence"/>
</dbReference>
<keyword evidence="5" id="KW-1185">Reference proteome</keyword>
<dbReference type="PANTHER" id="PTHR38108:SF1">
    <property type="entry name" value="UPF0319 PROTEIN YCCT"/>
    <property type="match status" value="1"/>
</dbReference>
<dbReference type="Pfam" id="PF09829">
    <property type="entry name" value="DUF2057"/>
    <property type="match status" value="1"/>
</dbReference>